<dbReference type="GO" id="GO:0003700">
    <property type="term" value="F:DNA-binding transcription factor activity"/>
    <property type="evidence" value="ECO:0007669"/>
    <property type="project" value="InterPro"/>
</dbReference>
<keyword evidence="1" id="KW-0805">Transcription regulation</keyword>
<evidence type="ECO:0000256" key="1">
    <source>
        <dbReference type="ARBA" id="ARBA00023015"/>
    </source>
</evidence>
<evidence type="ECO:0000313" key="6">
    <source>
        <dbReference type="Proteomes" id="UP000197157"/>
    </source>
</evidence>
<keyword evidence="3" id="KW-0804">Transcription</keyword>
<dbReference type="InterPro" id="IPR050679">
    <property type="entry name" value="Bact_HTH_transcr_reg"/>
</dbReference>
<dbReference type="RefSeq" id="WP_080246931.1">
    <property type="nucleotide sequence ID" value="NZ_CP022117.1"/>
</dbReference>
<dbReference type="InterPro" id="IPR036388">
    <property type="entry name" value="WH-like_DNA-bd_sf"/>
</dbReference>
<dbReference type="SUPFAM" id="SSF46785">
    <property type="entry name" value="Winged helix' DNA-binding domain"/>
    <property type="match status" value="1"/>
</dbReference>
<keyword evidence="2" id="KW-0238">DNA-binding</keyword>
<dbReference type="GO" id="GO:0003677">
    <property type="term" value="F:DNA binding"/>
    <property type="evidence" value="ECO:0007669"/>
    <property type="project" value="UniProtKB-KW"/>
</dbReference>
<evidence type="ECO:0000256" key="2">
    <source>
        <dbReference type="ARBA" id="ARBA00023125"/>
    </source>
</evidence>
<name>A0A2C9P7E6_SALET</name>
<dbReference type="PANTHER" id="PTHR44846">
    <property type="entry name" value="MANNOSYL-D-GLYCERATE TRANSPORT/METABOLISM SYSTEM REPRESSOR MNGR-RELATED"/>
    <property type="match status" value="1"/>
</dbReference>
<sequence>MKEELDYSRGAKPLYAQLYDILLSRLKTGEYKKDDVLPTEAEFEERFGVSRITARRALAELAAKGLVKRQAGIGTRVISTSEKQDVKTRIRLVDGQQQRPIARNNLHLEMLTPPEAIAHAFGLDAGVAIPRLIRTISRQDERPAQANYIWLTPRLGTLTLASFDNGLYSMLEQHNENIDSYQDVITAELPDAMDCDILPVHPTEPVLVKTRKGYNDRGELVEYNIAKHIARCYQYIVENSR</sequence>
<dbReference type="Proteomes" id="UP000197157">
    <property type="component" value="Chromosome"/>
</dbReference>
<dbReference type="InterPro" id="IPR028978">
    <property type="entry name" value="Chorismate_lyase_/UTRA_dom_sf"/>
</dbReference>
<dbReference type="Gene3D" id="3.40.1410.10">
    <property type="entry name" value="Chorismate lyase-like"/>
    <property type="match status" value="1"/>
</dbReference>
<evidence type="ECO:0000313" key="5">
    <source>
        <dbReference type="EMBL" id="ASG18761.1"/>
    </source>
</evidence>
<protein>
    <submittedName>
        <fullName evidence="5">GntR family transcriptional regulator</fullName>
    </submittedName>
</protein>
<evidence type="ECO:0000256" key="3">
    <source>
        <dbReference type="ARBA" id="ARBA00023163"/>
    </source>
</evidence>
<proteinExistence type="predicted"/>
<dbReference type="InterPro" id="IPR011663">
    <property type="entry name" value="UTRA"/>
</dbReference>
<dbReference type="CDD" id="cd07377">
    <property type="entry name" value="WHTH_GntR"/>
    <property type="match status" value="1"/>
</dbReference>
<dbReference type="InterPro" id="IPR000524">
    <property type="entry name" value="Tscrpt_reg_HTH_GntR"/>
</dbReference>
<dbReference type="Gene3D" id="1.10.10.10">
    <property type="entry name" value="Winged helix-like DNA-binding domain superfamily/Winged helix DNA-binding domain"/>
    <property type="match status" value="1"/>
</dbReference>
<dbReference type="PANTHER" id="PTHR44846:SF1">
    <property type="entry name" value="MANNOSYL-D-GLYCERATE TRANSPORT_METABOLISM SYSTEM REPRESSOR MNGR-RELATED"/>
    <property type="match status" value="1"/>
</dbReference>
<gene>
    <name evidence="5" type="ORF">LFZ25_24015</name>
</gene>
<accession>A0A2C9P7E6</accession>
<dbReference type="SMART" id="SM00866">
    <property type="entry name" value="UTRA"/>
    <property type="match status" value="1"/>
</dbReference>
<dbReference type="EMBL" id="CP022117">
    <property type="protein sequence ID" value="ASG18761.1"/>
    <property type="molecule type" value="Genomic_DNA"/>
</dbReference>
<dbReference type="Pfam" id="PF00392">
    <property type="entry name" value="GntR"/>
    <property type="match status" value="1"/>
</dbReference>
<dbReference type="SUPFAM" id="SSF64288">
    <property type="entry name" value="Chorismate lyase-like"/>
    <property type="match status" value="1"/>
</dbReference>
<dbReference type="PROSITE" id="PS50949">
    <property type="entry name" value="HTH_GNTR"/>
    <property type="match status" value="1"/>
</dbReference>
<feature type="domain" description="HTH gntR-type" evidence="4">
    <location>
        <begin position="12"/>
        <end position="80"/>
    </location>
</feature>
<dbReference type="Pfam" id="PF07702">
    <property type="entry name" value="UTRA"/>
    <property type="match status" value="1"/>
</dbReference>
<organism evidence="5 6">
    <name type="scientific">Salmonella enterica subsp. enterica serovar Macclesfield str. S-1643</name>
    <dbReference type="NCBI Taxonomy" id="1242107"/>
    <lineage>
        <taxon>Bacteria</taxon>
        <taxon>Pseudomonadati</taxon>
        <taxon>Pseudomonadota</taxon>
        <taxon>Gammaproteobacteria</taxon>
        <taxon>Enterobacterales</taxon>
        <taxon>Enterobacteriaceae</taxon>
        <taxon>Salmonella</taxon>
    </lineage>
</organism>
<dbReference type="GO" id="GO:0045892">
    <property type="term" value="P:negative regulation of DNA-templated transcription"/>
    <property type="evidence" value="ECO:0007669"/>
    <property type="project" value="TreeGrafter"/>
</dbReference>
<evidence type="ECO:0000259" key="4">
    <source>
        <dbReference type="PROSITE" id="PS50949"/>
    </source>
</evidence>
<dbReference type="InterPro" id="IPR036390">
    <property type="entry name" value="WH_DNA-bd_sf"/>
</dbReference>
<dbReference type="PRINTS" id="PR00035">
    <property type="entry name" value="HTHGNTR"/>
</dbReference>
<dbReference type="SMART" id="SM00345">
    <property type="entry name" value="HTH_GNTR"/>
    <property type="match status" value="1"/>
</dbReference>
<reference evidence="5 6" key="1">
    <citation type="submission" date="2017-06" db="EMBL/GenBank/DDBJ databases">
        <title>Salmonella reference genomes for public health.</title>
        <authorList>
            <person name="Robertson J."/>
            <person name="Yoshida C."/>
            <person name="Gurnik S."/>
            <person name="Nash J."/>
        </authorList>
    </citation>
    <scope>NUCLEOTIDE SEQUENCE [LARGE SCALE GENOMIC DNA]</scope>
    <source>
        <strain evidence="5 6">S-1643</strain>
    </source>
</reference>
<dbReference type="AlphaFoldDB" id="A0A2C9P7E6"/>